<accession>A0AB39KU81</accession>
<gene>
    <name evidence="3" type="ORF">ABOZ73_02430</name>
</gene>
<evidence type="ECO:0000256" key="2">
    <source>
        <dbReference type="SAM" id="SignalP"/>
    </source>
</evidence>
<dbReference type="EMBL" id="CP158375">
    <property type="protein sequence ID" value="XDO97295.1"/>
    <property type="molecule type" value="Genomic_DNA"/>
</dbReference>
<protein>
    <submittedName>
        <fullName evidence="3">Uncharacterized protein</fullName>
    </submittedName>
</protein>
<dbReference type="AlphaFoldDB" id="A0AB39KU81"/>
<evidence type="ECO:0000313" key="3">
    <source>
        <dbReference type="EMBL" id="XDO97295.1"/>
    </source>
</evidence>
<organism evidence="3">
    <name type="scientific">Caulobacter sp. 73W</name>
    <dbReference type="NCBI Taxonomy" id="3161137"/>
    <lineage>
        <taxon>Bacteria</taxon>
        <taxon>Pseudomonadati</taxon>
        <taxon>Pseudomonadota</taxon>
        <taxon>Alphaproteobacteria</taxon>
        <taxon>Caulobacterales</taxon>
        <taxon>Caulobacteraceae</taxon>
        <taxon>Caulobacter</taxon>
    </lineage>
</organism>
<reference evidence="3" key="1">
    <citation type="submission" date="2024-06" db="EMBL/GenBank/DDBJ databases">
        <title>Caulobacter inopinatus, sp. nov.</title>
        <authorList>
            <person name="Donachie S.P."/>
        </authorList>
    </citation>
    <scope>NUCLEOTIDE SEQUENCE</scope>
    <source>
        <strain evidence="3">73W</strain>
    </source>
</reference>
<keyword evidence="2" id="KW-0732">Signal</keyword>
<dbReference type="RefSeq" id="WP_369060417.1">
    <property type="nucleotide sequence ID" value="NZ_CP158375.1"/>
</dbReference>
<feature type="chain" id="PRO_5044317408" evidence="2">
    <location>
        <begin position="27"/>
        <end position="131"/>
    </location>
</feature>
<feature type="coiled-coil region" evidence="1">
    <location>
        <begin position="29"/>
        <end position="56"/>
    </location>
</feature>
<keyword evidence="1" id="KW-0175">Coiled coil</keyword>
<evidence type="ECO:0000256" key="1">
    <source>
        <dbReference type="SAM" id="Coils"/>
    </source>
</evidence>
<proteinExistence type="predicted"/>
<sequence length="131" mass="14014">MKVRSPVKFRWIAAALAVAAATPAVAQTYEAEAARLDALQAQHEIARQQALAAEREALAAQSRADTARTLLSLQAARAGTPSIPDLRYEAPLRPAPLDPAMSADAERIRQLQDRSLAAGNARIRAIEPAPK</sequence>
<feature type="signal peptide" evidence="2">
    <location>
        <begin position="1"/>
        <end position="26"/>
    </location>
</feature>
<name>A0AB39KU81_9CAUL</name>